<dbReference type="PROSITE" id="PS50011">
    <property type="entry name" value="PROTEIN_KINASE_DOM"/>
    <property type="match status" value="2"/>
</dbReference>
<dbReference type="Gene3D" id="1.10.510.10">
    <property type="entry name" value="Transferase(Phosphotransferase) domain 1"/>
    <property type="match status" value="2"/>
</dbReference>
<dbReference type="InterPro" id="IPR000719">
    <property type="entry name" value="Prot_kinase_dom"/>
</dbReference>
<dbReference type="KEGG" id="ats:109783976"/>
<evidence type="ECO:0000256" key="5">
    <source>
        <dbReference type="ARBA" id="ARBA00022840"/>
    </source>
</evidence>
<dbReference type="FunFam" id="1.10.510.10:FF:000870">
    <property type="entry name" value="OSJNBa0016N04.16-like protein"/>
    <property type="match status" value="1"/>
</dbReference>
<dbReference type="InterPro" id="IPR017441">
    <property type="entry name" value="Protein_kinase_ATP_BS"/>
</dbReference>
<evidence type="ECO:0000259" key="7">
    <source>
        <dbReference type="PROSITE" id="PS50011"/>
    </source>
</evidence>
<evidence type="ECO:0000256" key="6">
    <source>
        <dbReference type="PROSITE-ProRule" id="PRU10141"/>
    </source>
</evidence>
<dbReference type="OMA" id="SGMLPWM"/>
<feature type="binding site" evidence="6">
    <location>
        <position position="51"/>
    </location>
    <ligand>
        <name>ATP</name>
        <dbReference type="ChEBI" id="CHEBI:30616"/>
    </ligand>
</feature>
<sequence length="601" mass="68186">MDYASSETTVMPLDLLREITNDFSEERRIGSGSYGKVYLGVHQHGKRIAVKILYDMPGIDDEQFQNEFNNLTRLRHQNIVRLVGYCHNIQEIQVEYKGKLVLAEKTHRALCLEYMSNGSLDKYLSDECDRYDWQTGYGIIKGICQGLKYLHNELKPPIYHLDLKPANVLLDENMVPRIADFGMSRLFRDEKTRATNSSLGTIGYLPPEYICNNLISNKFDIFSLGVVIIKIMAGRAGYFNSANMSSQEFSNVVQLIWTNRLLETSNLRKAYSEQVKICIEIGLSCVQEDRHKRPTIQDIVDKLNATETECTYASRNDLSLMCQIIKDDDLEELRELSSIDYRIVYHGKWRGSDVAIKRTNRRCSSDRLRNEFWNEVSNHAGLHHPNVVAFYGIVLDGHGGSIATVTEYMVNGSLRTALWKNSKSLGRHKRLIIAMDAAFGMEYLHHKNIVHFDLKSDNLHVNLTDPRRPICKVGDLGLSKVKCQTLISCGVSGMLPWMAPELLNGTTSLVSEKVDVYSFGIVLWEILTGEEPYAGLHYGAILGGIVMNTLRPPVPDSCDPEWRSLMEQCWATEPLQRPSFTQIAARLRSMAAAKKAQPYGN</sequence>
<dbReference type="GO" id="GO:0004674">
    <property type="term" value="F:protein serine/threonine kinase activity"/>
    <property type="evidence" value="ECO:0007669"/>
    <property type="project" value="UniProtKB-KW"/>
</dbReference>
<reference evidence="8" key="5">
    <citation type="journal article" date="2021" name="G3 (Bethesda)">
        <title>Aegilops tauschii genome assembly Aet v5.0 features greater sequence contiguity and improved annotation.</title>
        <authorList>
            <person name="Wang L."/>
            <person name="Zhu T."/>
            <person name="Rodriguez J.C."/>
            <person name="Deal K.R."/>
            <person name="Dubcovsky J."/>
            <person name="McGuire P.E."/>
            <person name="Lux T."/>
            <person name="Spannagl M."/>
            <person name="Mayer K.F.X."/>
            <person name="Baldrich P."/>
            <person name="Meyers B.C."/>
            <person name="Huo N."/>
            <person name="Gu Y.Q."/>
            <person name="Zhou H."/>
            <person name="Devos K.M."/>
            <person name="Bennetzen J.L."/>
            <person name="Unver T."/>
            <person name="Budak H."/>
            <person name="Gulick P.J."/>
            <person name="Galiba G."/>
            <person name="Kalapos B."/>
            <person name="Nelson D.R."/>
            <person name="Li P."/>
            <person name="You F.M."/>
            <person name="Luo M.C."/>
            <person name="Dvorak J."/>
        </authorList>
    </citation>
    <scope>NUCLEOTIDE SEQUENCE [LARGE SCALE GENOMIC DNA]</scope>
    <source>
        <strain evidence="8">cv. AL8/78</strain>
    </source>
</reference>
<keyword evidence="9" id="KW-1185">Reference proteome</keyword>
<dbReference type="Gene3D" id="3.30.200.20">
    <property type="entry name" value="Phosphorylase Kinase, domain 1"/>
    <property type="match status" value="2"/>
</dbReference>
<evidence type="ECO:0000313" key="8">
    <source>
        <dbReference type="EnsemblPlants" id="AET7Gv21220500.38"/>
    </source>
</evidence>
<accession>A0A453T3R2</accession>
<dbReference type="SUPFAM" id="SSF56112">
    <property type="entry name" value="Protein kinase-like (PK-like)"/>
    <property type="match status" value="2"/>
</dbReference>
<dbReference type="Proteomes" id="UP000015105">
    <property type="component" value="Chromosome 7D"/>
</dbReference>
<dbReference type="Pfam" id="PF00069">
    <property type="entry name" value="Pkinase"/>
    <property type="match status" value="1"/>
</dbReference>
<dbReference type="InterPro" id="IPR001245">
    <property type="entry name" value="Ser-Thr/Tyr_kinase_cat_dom"/>
</dbReference>
<keyword evidence="4" id="KW-0418">Kinase</keyword>
<keyword evidence="5 6" id="KW-0067">ATP-binding</keyword>
<dbReference type="GeneID" id="109783976"/>
<feature type="domain" description="Protein kinase" evidence="7">
    <location>
        <begin position="330"/>
        <end position="600"/>
    </location>
</feature>
<reference evidence="8" key="3">
    <citation type="journal article" date="2017" name="Nature">
        <title>Genome sequence of the progenitor of the wheat D genome Aegilops tauschii.</title>
        <authorList>
            <person name="Luo M.C."/>
            <person name="Gu Y.Q."/>
            <person name="Puiu D."/>
            <person name="Wang H."/>
            <person name="Twardziok S.O."/>
            <person name="Deal K.R."/>
            <person name="Huo N."/>
            <person name="Zhu T."/>
            <person name="Wang L."/>
            <person name="Wang Y."/>
            <person name="McGuire P.E."/>
            <person name="Liu S."/>
            <person name="Long H."/>
            <person name="Ramasamy R.K."/>
            <person name="Rodriguez J.C."/>
            <person name="Van S.L."/>
            <person name="Yuan L."/>
            <person name="Wang Z."/>
            <person name="Xia Z."/>
            <person name="Xiao L."/>
            <person name="Anderson O.D."/>
            <person name="Ouyang S."/>
            <person name="Liang Y."/>
            <person name="Zimin A.V."/>
            <person name="Pertea G."/>
            <person name="Qi P."/>
            <person name="Bennetzen J.L."/>
            <person name="Dai X."/>
            <person name="Dawson M.W."/>
            <person name="Muller H.G."/>
            <person name="Kugler K."/>
            <person name="Rivarola-Duarte L."/>
            <person name="Spannagl M."/>
            <person name="Mayer K.F.X."/>
            <person name="Lu F.H."/>
            <person name="Bevan M.W."/>
            <person name="Leroy P."/>
            <person name="Li P."/>
            <person name="You F.M."/>
            <person name="Sun Q."/>
            <person name="Liu Z."/>
            <person name="Lyons E."/>
            <person name="Wicker T."/>
            <person name="Salzberg S.L."/>
            <person name="Devos K.M."/>
            <person name="Dvorak J."/>
        </authorList>
    </citation>
    <scope>NUCLEOTIDE SEQUENCE [LARGE SCALE GENOMIC DNA]</scope>
    <source>
        <strain evidence="8">cv. AL8/78</strain>
    </source>
</reference>
<dbReference type="InterPro" id="IPR011009">
    <property type="entry name" value="Kinase-like_dom_sf"/>
</dbReference>
<dbReference type="SMART" id="SM00220">
    <property type="entry name" value="S_TKc"/>
    <property type="match status" value="2"/>
</dbReference>
<keyword evidence="1" id="KW-0723">Serine/threonine-protein kinase</keyword>
<dbReference type="AlphaFoldDB" id="A0A453T3R2"/>
<dbReference type="FunFam" id="3.30.200.20:FF:000465">
    <property type="entry name" value="Cysteine-rich receptor-like protein kinase 6"/>
    <property type="match status" value="1"/>
</dbReference>
<dbReference type="PROSITE" id="PS00108">
    <property type="entry name" value="PROTEIN_KINASE_ST"/>
    <property type="match status" value="1"/>
</dbReference>
<dbReference type="RefSeq" id="XP_020198174.1">
    <property type="nucleotide sequence ID" value="XM_020342585.4"/>
</dbReference>
<keyword evidence="3 6" id="KW-0547">Nucleotide-binding</keyword>
<organism evidence="8 9">
    <name type="scientific">Aegilops tauschii subsp. strangulata</name>
    <name type="common">Goatgrass</name>
    <dbReference type="NCBI Taxonomy" id="200361"/>
    <lineage>
        <taxon>Eukaryota</taxon>
        <taxon>Viridiplantae</taxon>
        <taxon>Streptophyta</taxon>
        <taxon>Embryophyta</taxon>
        <taxon>Tracheophyta</taxon>
        <taxon>Spermatophyta</taxon>
        <taxon>Magnoliopsida</taxon>
        <taxon>Liliopsida</taxon>
        <taxon>Poales</taxon>
        <taxon>Poaceae</taxon>
        <taxon>BOP clade</taxon>
        <taxon>Pooideae</taxon>
        <taxon>Triticodae</taxon>
        <taxon>Triticeae</taxon>
        <taxon>Triticinae</taxon>
        <taxon>Aegilops</taxon>
    </lineage>
</organism>
<evidence type="ECO:0000256" key="4">
    <source>
        <dbReference type="ARBA" id="ARBA00022777"/>
    </source>
</evidence>
<evidence type="ECO:0000256" key="2">
    <source>
        <dbReference type="ARBA" id="ARBA00022679"/>
    </source>
</evidence>
<dbReference type="PANTHER" id="PTHR45707">
    <property type="entry name" value="C2 CALCIUM/LIPID-BINDING PLANT PHOSPHORIBOSYLTRANSFERASE FAMILY PROTEIN"/>
    <property type="match status" value="1"/>
</dbReference>
<dbReference type="GO" id="GO:0005524">
    <property type="term" value="F:ATP binding"/>
    <property type="evidence" value="ECO:0007669"/>
    <property type="project" value="UniProtKB-UniRule"/>
</dbReference>
<protein>
    <recommendedName>
        <fullName evidence="7">Protein kinase domain-containing protein</fullName>
    </recommendedName>
</protein>
<reference evidence="9" key="1">
    <citation type="journal article" date="2014" name="Science">
        <title>Ancient hybridizations among the ancestral genomes of bread wheat.</title>
        <authorList>
            <consortium name="International Wheat Genome Sequencing Consortium,"/>
            <person name="Marcussen T."/>
            <person name="Sandve S.R."/>
            <person name="Heier L."/>
            <person name="Spannagl M."/>
            <person name="Pfeifer M."/>
            <person name="Jakobsen K.S."/>
            <person name="Wulff B.B."/>
            <person name="Steuernagel B."/>
            <person name="Mayer K.F."/>
            <person name="Olsen O.A."/>
        </authorList>
    </citation>
    <scope>NUCLEOTIDE SEQUENCE [LARGE SCALE GENOMIC DNA]</scope>
    <source>
        <strain evidence="9">cv. AL8/78</strain>
    </source>
</reference>
<reference evidence="8" key="4">
    <citation type="submission" date="2019-03" db="UniProtKB">
        <authorList>
            <consortium name="EnsemblPlants"/>
        </authorList>
    </citation>
    <scope>IDENTIFICATION</scope>
</reference>
<dbReference type="PANTHER" id="PTHR45707:SF76">
    <property type="entry name" value="PROTEIN KINASE DOMAIN-CONTAINING PROTEIN"/>
    <property type="match status" value="1"/>
</dbReference>
<dbReference type="CDD" id="cd13999">
    <property type="entry name" value="STKc_MAP3K-like"/>
    <property type="match status" value="1"/>
</dbReference>
<proteinExistence type="predicted"/>
<dbReference type="OrthoDB" id="4062651at2759"/>
<dbReference type="PROSITE" id="PS00107">
    <property type="entry name" value="PROTEIN_KINASE_ATP"/>
    <property type="match status" value="1"/>
</dbReference>
<dbReference type="EnsemblPlants" id="AET7Gv21220500.38">
    <property type="protein sequence ID" value="AET7Gv21220500.38"/>
    <property type="gene ID" value="AET7Gv21220500"/>
</dbReference>
<dbReference type="STRING" id="200361.A0A453T3R2"/>
<dbReference type="PRINTS" id="PR00109">
    <property type="entry name" value="TYRKINASE"/>
</dbReference>
<dbReference type="InterPro" id="IPR008271">
    <property type="entry name" value="Ser/Thr_kinase_AS"/>
</dbReference>
<feature type="domain" description="Protein kinase" evidence="7">
    <location>
        <begin position="23"/>
        <end position="307"/>
    </location>
</feature>
<reference evidence="9" key="2">
    <citation type="journal article" date="2017" name="Nat. Plants">
        <title>The Aegilops tauschii genome reveals multiple impacts of transposons.</title>
        <authorList>
            <person name="Zhao G."/>
            <person name="Zou C."/>
            <person name="Li K."/>
            <person name="Wang K."/>
            <person name="Li T."/>
            <person name="Gao L."/>
            <person name="Zhang X."/>
            <person name="Wang H."/>
            <person name="Yang Z."/>
            <person name="Liu X."/>
            <person name="Jiang W."/>
            <person name="Mao L."/>
            <person name="Kong X."/>
            <person name="Jiao Y."/>
            <person name="Jia J."/>
        </authorList>
    </citation>
    <scope>NUCLEOTIDE SEQUENCE [LARGE SCALE GENOMIC DNA]</scope>
    <source>
        <strain evidence="9">cv. AL8/78</strain>
    </source>
</reference>
<keyword evidence="2" id="KW-0808">Transferase</keyword>
<evidence type="ECO:0000256" key="1">
    <source>
        <dbReference type="ARBA" id="ARBA00022527"/>
    </source>
</evidence>
<evidence type="ECO:0000256" key="3">
    <source>
        <dbReference type="ARBA" id="ARBA00022741"/>
    </source>
</evidence>
<evidence type="ECO:0000313" key="9">
    <source>
        <dbReference type="Proteomes" id="UP000015105"/>
    </source>
</evidence>
<name>A0A453T3R2_AEGTS</name>
<dbReference type="Pfam" id="PF07714">
    <property type="entry name" value="PK_Tyr_Ser-Thr"/>
    <property type="match status" value="1"/>
</dbReference>
<dbReference type="Gramene" id="AET7Gv21220500.38">
    <property type="protein sequence ID" value="AET7Gv21220500.38"/>
    <property type="gene ID" value="AET7Gv21220500"/>
</dbReference>